<reference evidence="3 4" key="1">
    <citation type="submission" date="2014-11" db="EMBL/GenBank/DDBJ databases">
        <title>Genomics and ecophysiology of heterotrophic nitrogen fixing bacteria isolated from estuarine surface water.</title>
        <authorList>
            <person name="Bentzon-Tilia M."/>
            <person name="Severin I."/>
            <person name="Hansen L.H."/>
            <person name="Riemann L."/>
        </authorList>
    </citation>
    <scope>NUCLEOTIDE SEQUENCE [LARGE SCALE GENOMIC DNA]</scope>
    <source>
        <strain evidence="3 4">BAL398</strain>
    </source>
</reference>
<dbReference type="Proteomes" id="UP000032515">
    <property type="component" value="Unassembled WGS sequence"/>
</dbReference>
<dbReference type="Pfam" id="PF03693">
    <property type="entry name" value="ParD_antitoxin"/>
    <property type="match status" value="1"/>
</dbReference>
<comment type="caution">
    <text evidence="3">The sequence shown here is derived from an EMBL/GenBank/DDBJ whole genome shotgun (WGS) entry which is preliminary data.</text>
</comment>
<dbReference type="PANTHER" id="PTHR36582">
    <property type="entry name" value="ANTITOXIN PARD"/>
    <property type="match status" value="1"/>
</dbReference>
<dbReference type="InterPro" id="IPR010985">
    <property type="entry name" value="Ribbon_hlx_hlx"/>
</dbReference>
<keyword evidence="2" id="KW-1277">Toxin-antitoxin system</keyword>
<accession>A0A0D7ETG4</accession>
<organism evidence="3 4">
    <name type="scientific">Rhodopseudomonas palustris</name>
    <dbReference type="NCBI Taxonomy" id="1076"/>
    <lineage>
        <taxon>Bacteria</taxon>
        <taxon>Pseudomonadati</taxon>
        <taxon>Pseudomonadota</taxon>
        <taxon>Alphaproteobacteria</taxon>
        <taxon>Hyphomicrobiales</taxon>
        <taxon>Nitrobacteraceae</taxon>
        <taxon>Rhodopseudomonas</taxon>
    </lineage>
</organism>
<proteinExistence type="inferred from homology"/>
<dbReference type="SUPFAM" id="SSF47598">
    <property type="entry name" value="Ribbon-helix-helix"/>
    <property type="match status" value="1"/>
</dbReference>
<evidence type="ECO:0000313" key="4">
    <source>
        <dbReference type="Proteomes" id="UP000032515"/>
    </source>
</evidence>
<dbReference type="PANTHER" id="PTHR36582:SF2">
    <property type="entry name" value="ANTITOXIN PARD"/>
    <property type="match status" value="1"/>
</dbReference>
<dbReference type="Gene3D" id="6.10.10.120">
    <property type="entry name" value="Antitoxin ParD1-like"/>
    <property type="match status" value="1"/>
</dbReference>
<dbReference type="OrthoDB" id="291307at2"/>
<sequence length="89" mass="9912">MANIEKVSVALTGEQVSALKAAVEAGEYATTSEIVREALRDWQMKRELRQEDIKRLRQLWDEGLASGSAGELDLAELRRDARARLDGKA</sequence>
<dbReference type="CDD" id="cd22231">
    <property type="entry name" value="RHH_NikR_HicB-like"/>
    <property type="match status" value="1"/>
</dbReference>
<dbReference type="PATRIC" id="fig|1076.23.peg.2587"/>
<gene>
    <name evidence="3" type="ORF">OO17_12540</name>
</gene>
<evidence type="ECO:0000256" key="1">
    <source>
        <dbReference type="ARBA" id="ARBA00008580"/>
    </source>
</evidence>
<dbReference type="GO" id="GO:0006355">
    <property type="term" value="P:regulation of DNA-templated transcription"/>
    <property type="evidence" value="ECO:0007669"/>
    <property type="project" value="InterPro"/>
</dbReference>
<dbReference type="RefSeq" id="WP_044410951.1">
    <property type="nucleotide sequence ID" value="NZ_JXXE01000245.1"/>
</dbReference>
<name>A0A0D7ETG4_RHOPL</name>
<comment type="similarity">
    <text evidence="1">Belongs to the ParD antitoxin family.</text>
</comment>
<dbReference type="InterPro" id="IPR022789">
    <property type="entry name" value="ParD"/>
</dbReference>
<evidence type="ECO:0000256" key="2">
    <source>
        <dbReference type="ARBA" id="ARBA00022649"/>
    </source>
</evidence>
<dbReference type="InterPro" id="IPR038296">
    <property type="entry name" value="ParD_sf"/>
</dbReference>
<dbReference type="AlphaFoldDB" id="A0A0D7ETG4"/>
<protein>
    <submittedName>
        <fullName evidence="3">CopG family transcriptional regulator</fullName>
    </submittedName>
</protein>
<dbReference type="EMBL" id="JXXE01000245">
    <property type="protein sequence ID" value="KIZ42702.1"/>
    <property type="molecule type" value="Genomic_DNA"/>
</dbReference>
<evidence type="ECO:0000313" key="3">
    <source>
        <dbReference type="EMBL" id="KIZ42702.1"/>
    </source>
</evidence>